<dbReference type="AlphaFoldDB" id="M1YYZ5"/>
<dbReference type="Pfam" id="PF06276">
    <property type="entry name" value="FhuF"/>
    <property type="match status" value="1"/>
</dbReference>
<comment type="caution">
    <text evidence="4">The sequence shown here is derived from an EMBL/GenBank/DDBJ whole genome shotgun (WGS) entry which is preliminary data.</text>
</comment>
<dbReference type="GO" id="GO:0016881">
    <property type="term" value="F:acid-amino acid ligase activity"/>
    <property type="evidence" value="ECO:0007669"/>
    <property type="project" value="UniProtKB-ARBA"/>
</dbReference>
<evidence type="ECO:0000259" key="2">
    <source>
        <dbReference type="Pfam" id="PF04183"/>
    </source>
</evidence>
<protein>
    <submittedName>
        <fullName evidence="4">Putative Siderophore biosynthesis protein SbnC</fullName>
    </submittedName>
</protein>
<gene>
    <name evidence="4" type="ORF">NITGR_360019</name>
</gene>
<evidence type="ECO:0000313" key="4">
    <source>
        <dbReference type="EMBL" id="CCQ90681.1"/>
    </source>
</evidence>
<dbReference type="InterPro" id="IPR007310">
    <property type="entry name" value="Aerobactin_biosyn_IucA/IucC_N"/>
</dbReference>
<dbReference type="Proteomes" id="UP000011704">
    <property type="component" value="Unassembled WGS sequence"/>
</dbReference>
<dbReference type="GO" id="GO:0019290">
    <property type="term" value="P:siderophore biosynthetic process"/>
    <property type="evidence" value="ECO:0007669"/>
    <property type="project" value="InterPro"/>
</dbReference>
<dbReference type="OrthoDB" id="495728at2"/>
<keyword evidence="5" id="KW-1185">Reference proteome</keyword>
<evidence type="ECO:0000313" key="5">
    <source>
        <dbReference type="Proteomes" id="UP000011704"/>
    </source>
</evidence>
<evidence type="ECO:0000259" key="3">
    <source>
        <dbReference type="Pfam" id="PF06276"/>
    </source>
</evidence>
<reference evidence="4 5" key="1">
    <citation type="journal article" date="2013" name="Front. Microbiol.">
        <title>The genome of Nitrospina gracilis illuminates the metabolism and evolution of the major marine nitrite oxidizer.</title>
        <authorList>
            <person name="Luecker S."/>
            <person name="Nowka B."/>
            <person name="Rattei T."/>
            <person name="Spieck E."/>
            <person name="and Daims H."/>
        </authorList>
    </citation>
    <scope>NUCLEOTIDE SEQUENCE [LARGE SCALE GENOMIC DNA]</scope>
    <source>
        <strain evidence="4 5">3/211</strain>
    </source>
</reference>
<comment type="pathway">
    <text evidence="1">Siderophore biosynthesis.</text>
</comment>
<proteinExistence type="predicted"/>
<feature type="domain" description="Aerobactin siderophore biosynthesis IucA/IucC-like C-terminal" evidence="3">
    <location>
        <begin position="462"/>
        <end position="601"/>
    </location>
</feature>
<dbReference type="InterPro" id="IPR022770">
    <property type="entry name" value="IucA/IucC-like_C"/>
</dbReference>
<dbReference type="PANTHER" id="PTHR34384:SF6">
    <property type="entry name" value="STAPHYLOFERRIN B SYNTHASE"/>
    <property type="match status" value="1"/>
</dbReference>
<organism evidence="4 5">
    <name type="scientific">Nitrospina gracilis (strain 3/211)</name>
    <dbReference type="NCBI Taxonomy" id="1266370"/>
    <lineage>
        <taxon>Bacteria</taxon>
        <taxon>Pseudomonadati</taxon>
        <taxon>Nitrospinota/Tectimicrobiota group</taxon>
        <taxon>Nitrospinota</taxon>
        <taxon>Nitrospinia</taxon>
        <taxon>Nitrospinales</taxon>
        <taxon>Nitrospinaceae</taxon>
        <taxon>Nitrospina</taxon>
    </lineage>
</organism>
<dbReference type="InterPro" id="IPR037455">
    <property type="entry name" value="LucA/IucC-like"/>
</dbReference>
<dbReference type="InParanoid" id="M1YYZ5"/>
<dbReference type="Pfam" id="PF04183">
    <property type="entry name" value="IucA_IucC"/>
    <property type="match status" value="1"/>
</dbReference>
<name>M1YYZ5_NITG3</name>
<feature type="domain" description="Aerobactin siderophore biosynthesis IucA/IucC N-terminal" evidence="2">
    <location>
        <begin position="179"/>
        <end position="414"/>
    </location>
</feature>
<dbReference type="EMBL" id="CAQJ01000040">
    <property type="protein sequence ID" value="CCQ90681.1"/>
    <property type="molecule type" value="Genomic_DNA"/>
</dbReference>
<accession>M1YYZ5</accession>
<dbReference type="STRING" id="1266370.NITGR_360019"/>
<sequence>MMRLPSPIDKVSTCADPASAAVMHALADAMMQENLFGVMDRADVLDAMPEAEGIPGFELGSGEFYFRLPLKAPDSWIVFRGRHHAFLQPFRLSRLPVLHLSPGDGEWIWQEQSPGELVRHLAASLGGRGAESAFPNLPALLDDLHLSVEQNRLSLAQAEDVEAAVTARIHPGLVSWERFAALQDRPFHPTARAKSGWSAEAYRRYGAECGRDFALEWVAVARDCITTSPAARGSDPSDSILSEAEKRELKEGMCRAGVSSNEYCALPVHPWHEHRVLPDVLSGEFERRVCVPLATQLGRFVATSSVRSLAPLSGGAAHLKLPLAIRSLGALRILPPRYLHNGVEGQKLLEQVMARSARTDEQLHLCREDKWWSLSTPEDGPLADRPGYLSCMMRTYPEHVLNDPDIDLIPMSALPVVTPDGRMSAMEKILSHGSGPQKDGGCALELFSIICRKLIEFSFVCFGYGVMPEVHGQNVLLVMRAGSLDGLVLRDHDTVRIHRPWLRDHGLTEPDYRLNHTTPGTMIHERPEDLLMYFQTLGVQVNLYAIVHALAQAYPVSDCDGWRVIRNTIESALIRLDLPDAARRVLERELLRNETWPSKLVLTPFLKSKLPSAGMPSARGRMPNPLRALDILTVTGKMHP</sequence>
<dbReference type="HOGENOM" id="CLU_030178_0_0_0"/>
<dbReference type="PANTHER" id="PTHR34384">
    <property type="entry name" value="L-2,3-DIAMINOPROPANOATE--CITRATE LIGASE"/>
    <property type="match status" value="1"/>
</dbReference>
<dbReference type="RefSeq" id="WP_005008480.1">
    <property type="nucleotide sequence ID" value="NZ_HG422173.1"/>
</dbReference>
<evidence type="ECO:0000256" key="1">
    <source>
        <dbReference type="ARBA" id="ARBA00004924"/>
    </source>
</evidence>
<dbReference type="Gene3D" id="1.10.510.40">
    <property type="match status" value="1"/>
</dbReference>